<proteinExistence type="predicted"/>
<keyword evidence="4" id="KW-1185">Reference proteome</keyword>
<evidence type="ECO:0000256" key="1">
    <source>
        <dbReference type="SAM" id="MobiDB-lite"/>
    </source>
</evidence>
<feature type="compositionally biased region" description="Low complexity" evidence="1">
    <location>
        <begin position="185"/>
        <end position="205"/>
    </location>
</feature>
<keyword evidence="2" id="KW-0732">Signal</keyword>
<name>A0A2N5SRM6_9BASI</name>
<dbReference type="EMBL" id="PGCJ01000884">
    <property type="protein sequence ID" value="PLW15899.1"/>
    <property type="molecule type" value="Genomic_DNA"/>
</dbReference>
<evidence type="ECO:0000256" key="2">
    <source>
        <dbReference type="SAM" id="SignalP"/>
    </source>
</evidence>
<reference evidence="3 4" key="1">
    <citation type="submission" date="2017-11" db="EMBL/GenBank/DDBJ databases">
        <title>De novo assembly and phasing of dikaryotic genomes from two isolates of Puccinia coronata f. sp. avenae, the causal agent of oat crown rust.</title>
        <authorList>
            <person name="Miller M.E."/>
            <person name="Zhang Y."/>
            <person name="Omidvar V."/>
            <person name="Sperschneider J."/>
            <person name="Schwessinger B."/>
            <person name="Raley C."/>
            <person name="Palmer J.M."/>
            <person name="Garnica D."/>
            <person name="Upadhyaya N."/>
            <person name="Rathjen J."/>
            <person name="Taylor J.M."/>
            <person name="Park R.F."/>
            <person name="Dodds P.N."/>
            <person name="Hirsch C.D."/>
            <person name="Kianian S.F."/>
            <person name="Figueroa M."/>
        </authorList>
    </citation>
    <scope>NUCLEOTIDE SEQUENCE [LARGE SCALE GENOMIC DNA]</scope>
    <source>
        <strain evidence="3">12NC29</strain>
    </source>
</reference>
<feature type="signal peptide" evidence="2">
    <location>
        <begin position="1"/>
        <end position="20"/>
    </location>
</feature>
<organism evidence="3 4">
    <name type="scientific">Puccinia coronata f. sp. avenae</name>
    <dbReference type="NCBI Taxonomy" id="200324"/>
    <lineage>
        <taxon>Eukaryota</taxon>
        <taxon>Fungi</taxon>
        <taxon>Dikarya</taxon>
        <taxon>Basidiomycota</taxon>
        <taxon>Pucciniomycotina</taxon>
        <taxon>Pucciniomycetes</taxon>
        <taxon>Pucciniales</taxon>
        <taxon>Pucciniaceae</taxon>
        <taxon>Puccinia</taxon>
    </lineage>
</organism>
<evidence type="ECO:0000313" key="4">
    <source>
        <dbReference type="Proteomes" id="UP000235388"/>
    </source>
</evidence>
<feature type="compositionally biased region" description="Polar residues" evidence="1">
    <location>
        <begin position="263"/>
        <end position="279"/>
    </location>
</feature>
<gene>
    <name evidence="3" type="ORF">PCANC_14278</name>
</gene>
<dbReference type="Proteomes" id="UP000235388">
    <property type="component" value="Unassembled WGS sequence"/>
</dbReference>
<evidence type="ECO:0000313" key="3">
    <source>
        <dbReference type="EMBL" id="PLW15899.1"/>
    </source>
</evidence>
<accession>A0A2N5SRM6</accession>
<comment type="caution">
    <text evidence="3">The sequence shown here is derived from an EMBL/GenBank/DDBJ whole genome shotgun (WGS) entry which is preliminary data.</text>
</comment>
<protein>
    <submittedName>
        <fullName evidence="3">Uncharacterized protein</fullName>
    </submittedName>
</protein>
<feature type="region of interest" description="Disordered" evidence="1">
    <location>
        <begin position="217"/>
        <end position="282"/>
    </location>
</feature>
<feature type="region of interest" description="Disordered" evidence="1">
    <location>
        <begin position="182"/>
        <end position="205"/>
    </location>
</feature>
<sequence>MRVSCFFVSVAIMLAQHASAAPVGEFPGLPSPQGELPIFAQLLDKLPGVSQIEAILPMDSSSGLDDTFESLASSIKSIGKDFHMPKQSKNDGHMPMVGSIIDKLPVLRQVEQMVPFHSIPGIDAVESLPAASIIESIEKAIPMPGLSKRNDETIILGATLLRAALGQIESGLAGLPSLPGNFGKSSSKSSTASHPSTPSTPMLGSISKLKHSKDLKHLKHSKHSKHYEGSKHLKHSKHFKHYESSKHTNGSEGSRGSRDSNHSKSSTLPTIGSSPQVPSLNAIPGMNILTSALPRLANIL</sequence>
<dbReference type="OrthoDB" id="2507767at2759"/>
<feature type="chain" id="PRO_5014911383" evidence="2">
    <location>
        <begin position="21"/>
        <end position="300"/>
    </location>
</feature>
<dbReference type="AlphaFoldDB" id="A0A2N5SRM6"/>